<evidence type="ECO:0000256" key="1">
    <source>
        <dbReference type="SAM" id="Phobius"/>
    </source>
</evidence>
<dbReference type="EMBL" id="CSTE01000006">
    <property type="protein sequence ID" value="CQR53625.1"/>
    <property type="molecule type" value="Genomic_DNA"/>
</dbReference>
<proteinExistence type="predicted"/>
<keyword evidence="1" id="KW-0812">Transmembrane</keyword>
<dbReference type="Pfam" id="PF26071">
    <property type="entry name" value="DUF8028"/>
    <property type="match status" value="1"/>
</dbReference>
<dbReference type="AlphaFoldDB" id="A0A0D6JX99"/>
<protein>
    <submittedName>
        <fullName evidence="2">Uncharacterized protein</fullName>
    </submittedName>
</protein>
<keyword evidence="3" id="KW-1185">Reference proteome</keyword>
<sequence>MKRIEFSHLIMTPPHHVVFVGAPQPMSNSPSTVPRERLSQLREVVTEERSLRLGFELVAAPLRFVGFWAAVALPFLYLPLLFGGLEASEFTVFGVLLALNALALVIGHNYARS</sequence>
<feature type="transmembrane region" description="Helical" evidence="1">
    <location>
        <begin position="57"/>
        <end position="78"/>
    </location>
</feature>
<accession>A0A0D6JX99</accession>
<dbReference type="InterPro" id="IPR058341">
    <property type="entry name" value="DUF8028"/>
</dbReference>
<evidence type="ECO:0000313" key="2">
    <source>
        <dbReference type="EMBL" id="CQR53625.1"/>
    </source>
</evidence>
<reference evidence="3" key="1">
    <citation type="submission" date="2015-03" db="EMBL/GenBank/DDBJ databases">
        <authorList>
            <person name="Urmite Genomes"/>
        </authorList>
    </citation>
    <scope>NUCLEOTIDE SEQUENCE [LARGE SCALE GENOMIC DNA]</scope>
    <source>
        <strain evidence="3">Arc-Hr</strain>
    </source>
</reference>
<dbReference type="Proteomes" id="UP000198902">
    <property type="component" value="Unassembled WGS sequence"/>
</dbReference>
<evidence type="ECO:0000313" key="3">
    <source>
        <dbReference type="Proteomes" id="UP000198902"/>
    </source>
</evidence>
<gene>
    <name evidence="2" type="ORF">BN996_03711</name>
</gene>
<keyword evidence="1" id="KW-1133">Transmembrane helix</keyword>
<name>A0A0D6JX99_9EURY</name>
<feature type="transmembrane region" description="Helical" evidence="1">
    <location>
        <begin position="90"/>
        <end position="111"/>
    </location>
</feature>
<keyword evidence="1" id="KW-0472">Membrane</keyword>
<organism evidence="2 3">
    <name type="scientific">Haloferax massiliensis</name>
    <dbReference type="NCBI Taxonomy" id="1476858"/>
    <lineage>
        <taxon>Archaea</taxon>
        <taxon>Methanobacteriati</taxon>
        <taxon>Methanobacteriota</taxon>
        <taxon>Stenosarchaea group</taxon>
        <taxon>Halobacteria</taxon>
        <taxon>Halobacteriales</taxon>
        <taxon>Haloferacaceae</taxon>
        <taxon>Haloferax</taxon>
    </lineage>
</organism>